<reference evidence="11 12" key="2">
    <citation type="submission" date="2018-11" db="EMBL/GenBank/DDBJ databases">
        <authorList>
            <consortium name="Pathogen Informatics"/>
        </authorList>
    </citation>
    <scope>NUCLEOTIDE SEQUENCE [LARGE SCALE GENOMIC DNA]</scope>
</reference>
<feature type="domain" description="Orotidine 5'-phosphate decarboxylase" evidence="10">
    <location>
        <begin position="221"/>
        <end position="438"/>
    </location>
</feature>
<sequence length="454" mass="50232">MSQAAGDMVNERLLIEKLESVGVFKLGSFTLKSGQITPIYIDLRVIFTSPEVLEFTAKCVCDVIEMRDLKYDYIVGVPYAALPLSTGIYEPGKRALIIEDVVTSGGSILETVVSLRNEGLVCDEAICVLDREQGGPAYLLAEGTTLYSLLNMNKILDFLIDVGTITRKKKEDILYQLTLPPPLTIENVDYNGEWSLKSRRDSTQNPFNKKMFDIMNRKKTCLCLAIDSTDCNQILQILEKTGDYICAVKLHADVIENFTPDFVQKLVAMADSGDFIIMEDRKFADIGHTVNLQLTKGPFKIASWAQVVTVHALSGQSVLNIIRKVINGSTTKLVSSLLVVELSSEGAFTNSNEYLKAALDLAKNNGDIVSGFMCQKRCANIPGFLHWTAGVHMDAVSDGIGQNWRTIEKAISGDGNDIVVVGRAVTDVPDINTQIRRYRDAAWEAFISRQQKHC</sequence>
<dbReference type="PANTHER" id="PTHR19278:SF9">
    <property type="entry name" value="URIDINE 5'-MONOPHOSPHATE SYNTHASE"/>
    <property type="match status" value="1"/>
</dbReference>
<name>A0A0N5D9W2_THECL</name>
<dbReference type="InterPro" id="IPR011060">
    <property type="entry name" value="RibuloseP-bd_barrel"/>
</dbReference>
<dbReference type="InterPro" id="IPR001754">
    <property type="entry name" value="OMPdeCOase_dom"/>
</dbReference>
<dbReference type="EC" id="4.1.1.23" evidence="9"/>
<evidence type="ECO:0000256" key="8">
    <source>
        <dbReference type="PIRSR" id="PIRSR614732-2"/>
    </source>
</evidence>
<dbReference type="PROSITE" id="PS00156">
    <property type="entry name" value="OMPDECASE"/>
    <property type="match status" value="1"/>
</dbReference>
<dbReference type="InterPro" id="IPR000836">
    <property type="entry name" value="PRTase_dom"/>
</dbReference>
<dbReference type="InterPro" id="IPR014732">
    <property type="entry name" value="OMPdecase"/>
</dbReference>
<evidence type="ECO:0000256" key="4">
    <source>
        <dbReference type="ARBA" id="ARBA00022793"/>
    </source>
</evidence>
<dbReference type="STRING" id="103827.A0A0N5D9W2"/>
<dbReference type="Pfam" id="PF00215">
    <property type="entry name" value="OMPdecase"/>
    <property type="match status" value="1"/>
</dbReference>
<comment type="similarity">
    <text evidence="3">In the C-terminal section; belongs to the OMP decarboxylase family.</text>
</comment>
<dbReference type="InterPro" id="IPR029057">
    <property type="entry name" value="PRTase-like"/>
</dbReference>
<dbReference type="Gene3D" id="3.40.50.2020">
    <property type="match status" value="2"/>
</dbReference>
<evidence type="ECO:0000256" key="3">
    <source>
        <dbReference type="ARBA" id="ARBA00009769"/>
    </source>
</evidence>
<gene>
    <name evidence="11" type="ORF">TCLT_LOCUS9924</name>
</gene>
<feature type="active site" description="For OMPdecase activity" evidence="7">
    <location>
        <position position="285"/>
    </location>
</feature>
<evidence type="ECO:0000313" key="11">
    <source>
        <dbReference type="EMBL" id="VDN07592.1"/>
    </source>
</evidence>
<feature type="active site" description="For OMPdecase activity" evidence="7">
    <location>
        <position position="280"/>
    </location>
</feature>
<dbReference type="GO" id="GO:0044205">
    <property type="term" value="P:'de novo' UMP biosynthetic process"/>
    <property type="evidence" value="ECO:0007669"/>
    <property type="project" value="UniProtKB-UniPathway"/>
</dbReference>
<comment type="pathway">
    <text evidence="1 9">Pyrimidine metabolism; UMP biosynthesis via de novo pathway; UMP from orotate: step 2/2.</text>
</comment>
<comment type="similarity">
    <text evidence="2">In the N-terminal section; belongs to the purine/pyrimidine phosphoribosyltransferase family.</text>
</comment>
<evidence type="ECO:0000259" key="10">
    <source>
        <dbReference type="SMART" id="SM00934"/>
    </source>
</evidence>
<keyword evidence="5 9" id="KW-0665">Pyrimidine biosynthesis</keyword>
<evidence type="ECO:0000256" key="5">
    <source>
        <dbReference type="ARBA" id="ARBA00022975"/>
    </source>
</evidence>
<feature type="binding site" evidence="8">
    <location>
        <position position="249"/>
    </location>
    <ligand>
        <name>substrate</name>
    </ligand>
</feature>
<dbReference type="OMA" id="SAKHVCG"/>
<proteinExistence type="inferred from homology"/>
<feature type="binding site" evidence="8">
    <location>
        <position position="422"/>
    </location>
    <ligand>
        <name>substrate</name>
    </ligand>
</feature>
<dbReference type="WBParaSite" id="TCLT_0000993501-mRNA-1">
    <property type="protein sequence ID" value="TCLT_0000993501-mRNA-1"/>
    <property type="gene ID" value="TCLT_0000993501"/>
</dbReference>
<evidence type="ECO:0000256" key="7">
    <source>
        <dbReference type="PIRSR" id="PIRSR614732-1"/>
    </source>
</evidence>
<dbReference type="UniPathway" id="UPA00070">
    <property type="reaction ID" value="UER00120"/>
</dbReference>
<dbReference type="CDD" id="cd06223">
    <property type="entry name" value="PRTases_typeI"/>
    <property type="match status" value="1"/>
</dbReference>
<evidence type="ECO:0000256" key="2">
    <source>
        <dbReference type="ARBA" id="ARBA00006221"/>
    </source>
</evidence>
<dbReference type="AlphaFoldDB" id="A0A0N5D9W2"/>
<dbReference type="EMBL" id="UYYF01004917">
    <property type="protein sequence ID" value="VDN07592.1"/>
    <property type="molecule type" value="Genomic_DNA"/>
</dbReference>
<dbReference type="SMART" id="SM00934">
    <property type="entry name" value="OMPdecase"/>
    <property type="match status" value="1"/>
</dbReference>
<keyword evidence="6 9" id="KW-0456">Lyase</keyword>
<evidence type="ECO:0000256" key="6">
    <source>
        <dbReference type="ARBA" id="ARBA00023239"/>
    </source>
</evidence>
<dbReference type="CDD" id="cd04725">
    <property type="entry name" value="OMP_decarboxylase_like"/>
    <property type="match status" value="1"/>
</dbReference>
<accession>A0A0N5D9W2</accession>
<dbReference type="SUPFAM" id="SSF51366">
    <property type="entry name" value="Ribulose-phoshate binding barrel"/>
    <property type="match status" value="1"/>
</dbReference>
<dbReference type="InterPro" id="IPR013785">
    <property type="entry name" value="Aldolase_TIM"/>
</dbReference>
<evidence type="ECO:0000256" key="9">
    <source>
        <dbReference type="RuleBase" id="RU000512"/>
    </source>
</evidence>
<dbReference type="OrthoDB" id="10263753at2759"/>
<keyword evidence="4 9" id="KW-0210">Decarboxylase</keyword>
<evidence type="ECO:0000313" key="13">
    <source>
        <dbReference type="WBParaSite" id="TCLT_0000993501-mRNA-1"/>
    </source>
</evidence>
<feature type="binding site" evidence="8">
    <location>
        <position position="343"/>
    </location>
    <ligand>
        <name>substrate</name>
    </ligand>
</feature>
<feature type="binding site" evidence="8">
    <location>
        <position position="227"/>
    </location>
    <ligand>
        <name>substrate</name>
    </ligand>
</feature>
<dbReference type="InterPro" id="IPR018089">
    <property type="entry name" value="OMPdecase_AS"/>
</dbReference>
<comment type="similarity">
    <text evidence="9">Belongs to the OMP decarboxylase family.</text>
</comment>
<dbReference type="NCBIfam" id="TIGR01740">
    <property type="entry name" value="pyrF"/>
    <property type="match status" value="1"/>
</dbReference>
<dbReference type="GO" id="GO:0006207">
    <property type="term" value="P:'de novo' pyrimidine nucleobase biosynthetic process"/>
    <property type="evidence" value="ECO:0007669"/>
    <property type="project" value="InterPro"/>
</dbReference>
<comment type="catalytic activity">
    <reaction evidence="9">
        <text>orotidine 5'-phosphate + H(+) = UMP + CO2</text>
        <dbReference type="Rhea" id="RHEA:11596"/>
        <dbReference type="ChEBI" id="CHEBI:15378"/>
        <dbReference type="ChEBI" id="CHEBI:16526"/>
        <dbReference type="ChEBI" id="CHEBI:57538"/>
        <dbReference type="ChEBI" id="CHEBI:57865"/>
        <dbReference type="EC" id="4.1.1.23"/>
    </reaction>
</comment>
<dbReference type="GO" id="GO:0004588">
    <property type="term" value="F:orotate phosphoribosyltransferase activity"/>
    <property type="evidence" value="ECO:0007669"/>
    <property type="project" value="TreeGrafter"/>
</dbReference>
<reference evidence="13" key="1">
    <citation type="submission" date="2017-02" db="UniProtKB">
        <authorList>
            <consortium name="WormBaseParasite"/>
        </authorList>
    </citation>
    <scope>IDENTIFICATION</scope>
</reference>
<dbReference type="Gene3D" id="3.20.20.70">
    <property type="entry name" value="Aldolase class I"/>
    <property type="match status" value="1"/>
</dbReference>
<dbReference type="GO" id="GO:0004590">
    <property type="term" value="F:orotidine-5'-phosphate decarboxylase activity"/>
    <property type="evidence" value="ECO:0007669"/>
    <property type="project" value="UniProtKB-EC"/>
</dbReference>
<evidence type="ECO:0000313" key="12">
    <source>
        <dbReference type="Proteomes" id="UP000276776"/>
    </source>
</evidence>
<dbReference type="SUPFAM" id="SSF53271">
    <property type="entry name" value="PRTase-like"/>
    <property type="match status" value="1"/>
</dbReference>
<feature type="binding site" evidence="8">
    <location>
        <position position="402"/>
    </location>
    <ligand>
        <name>substrate</name>
    </ligand>
</feature>
<feature type="binding site" evidence="8">
    <location>
        <position position="423"/>
    </location>
    <ligand>
        <name>substrate</name>
    </ligand>
</feature>
<feature type="active site" description="For OMPdecase activity" evidence="7">
    <location>
        <position position="282"/>
    </location>
</feature>
<protein>
    <recommendedName>
        <fullName evidence="9">Orotidine 5'-phosphate decarboxylase</fullName>
        <ecNumber evidence="9">4.1.1.23</ecNumber>
    </recommendedName>
</protein>
<organism evidence="13">
    <name type="scientific">Thelazia callipaeda</name>
    <name type="common">Oriental eyeworm</name>
    <name type="synonym">Parasitic nematode</name>
    <dbReference type="NCBI Taxonomy" id="103827"/>
    <lineage>
        <taxon>Eukaryota</taxon>
        <taxon>Metazoa</taxon>
        <taxon>Ecdysozoa</taxon>
        <taxon>Nematoda</taxon>
        <taxon>Chromadorea</taxon>
        <taxon>Rhabditida</taxon>
        <taxon>Spirurina</taxon>
        <taxon>Spiruromorpha</taxon>
        <taxon>Thelazioidea</taxon>
        <taxon>Thelaziidae</taxon>
        <taxon>Thelazia</taxon>
    </lineage>
</organism>
<keyword evidence="12" id="KW-1185">Reference proteome</keyword>
<dbReference type="PANTHER" id="PTHR19278">
    <property type="entry name" value="OROTATE PHOSPHORIBOSYLTRANSFERASE"/>
    <property type="match status" value="1"/>
</dbReference>
<evidence type="ECO:0000256" key="1">
    <source>
        <dbReference type="ARBA" id="ARBA00004861"/>
    </source>
</evidence>
<dbReference type="Proteomes" id="UP000276776">
    <property type="component" value="Unassembled WGS sequence"/>
</dbReference>